<dbReference type="Pfam" id="PF25371">
    <property type="entry name" value="DUF7884"/>
    <property type="match status" value="1"/>
</dbReference>
<dbReference type="GO" id="GO:0008610">
    <property type="term" value="P:lipid biosynthetic process"/>
    <property type="evidence" value="ECO:0007669"/>
    <property type="project" value="InterPro"/>
</dbReference>
<reference evidence="8 9" key="1">
    <citation type="submission" date="2018-05" db="EMBL/GenBank/DDBJ databases">
        <title>Zavarzinia sp. HR-AS.</title>
        <authorList>
            <person name="Lee Y."/>
            <person name="Jeon C.O."/>
        </authorList>
    </citation>
    <scope>NUCLEOTIDE SEQUENCE [LARGE SCALE GENOMIC DNA]</scope>
    <source>
        <strain evidence="8 9">HR-AS</strain>
    </source>
</reference>
<organism evidence="8 9">
    <name type="scientific">Zavarzinia aquatilis</name>
    <dbReference type="NCBI Taxonomy" id="2211142"/>
    <lineage>
        <taxon>Bacteria</taxon>
        <taxon>Pseudomonadati</taxon>
        <taxon>Pseudomonadota</taxon>
        <taxon>Alphaproteobacteria</taxon>
        <taxon>Rhodospirillales</taxon>
        <taxon>Zavarziniaceae</taxon>
        <taxon>Zavarzinia</taxon>
    </lineage>
</organism>
<keyword evidence="4" id="KW-0949">S-adenosyl-L-methionine</keyword>
<keyword evidence="9" id="KW-1185">Reference proteome</keyword>
<name>A0A317EJE2_9PROT</name>
<dbReference type="EMBL" id="QGLE01000002">
    <property type="protein sequence ID" value="PWR25365.1"/>
    <property type="molecule type" value="Genomic_DNA"/>
</dbReference>
<evidence type="ECO:0000256" key="1">
    <source>
        <dbReference type="ARBA" id="ARBA00010815"/>
    </source>
</evidence>
<protein>
    <submittedName>
        <fullName evidence="8">SAM-dependent methyltransferase</fullName>
    </submittedName>
</protein>
<dbReference type="InterPro" id="IPR057206">
    <property type="entry name" value="DUF7884"/>
</dbReference>
<dbReference type="InterPro" id="IPR029063">
    <property type="entry name" value="SAM-dependent_MTases_sf"/>
</dbReference>
<dbReference type="CDD" id="cd02440">
    <property type="entry name" value="AdoMet_MTases"/>
    <property type="match status" value="1"/>
</dbReference>
<dbReference type="PIRSF" id="PIRSF003085">
    <property type="entry name" value="CMAS"/>
    <property type="match status" value="1"/>
</dbReference>
<gene>
    <name evidence="8" type="ORF">DKG74_03600</name>
</gene>
<evidence type="ECO:0000256" key="6">
    <source>
        <dbReference type="PIRSR" id="PIRSR003085-1"/>
    </source>
</evidence>
<evidence type="ECO:0000256" key="5">
    <source>
        <dbReference type="ARBA" id="ARBA00023098"/>
    </source>
</evidence>
<evidence type="ECO:0000256" key="4">
    <source>
        <dbReference type="ARBA" id="ARBA00022691"/>
    </source>
</evidence>
<keyword evidence="3 8" id="KW-0808">Transferase</keyword>
<feature type="active site" evidence="6">
    <location>
        <position position="364"/>
    </location>
</feature>
<sequence length="408" mass="45308">MLLDSLLSQVIRHGRLGVIYPNGRRQTYGEKGDGPCPTLRIHDRSVLIAAALDPSLGIAEAYMDGRVTIEDGDIYDVCMVVVHNFEKVGLAGLSRLKSALRHLLRPIEQLNRARASRRNVAHHYDLSGALYDLFLDADRQYSCAYFARPDMSLEAAQAAKKAHIARKLRLEPGMRVLDIGSGWGGLALTLARDHGVDVTGITLSTEQLALARQRAARAGLADRVKFELIDYRAVTGRFDRIVSVGMFEHVGVGYYDAYFGKIRELLAPDGAAMVHTIGRAGPPGPTNSFIAKYIFPGGYTPALSEMMASVERCGLVAADVEILRLHYAETLKEWRRRFLANRDKAEALYDARFCRMWDLYLASCEASFRVGGQVVFQVQLGHDVASLPITRDYLYVQDTTEHARHAAQ</sequence>
<dbReference type="InterPro" id="IPR003333">
    <property type="entry name" value="CMAS"/>
</dbReference>
<dbReference type="Proteomes" id="UP000245461">
    <property type="component" value="Unassembled WGS sequence"/>
</dbReference>
<dbReference type="InterPro" id="IPR050723">
    <property type="entry name" value="CFA/CMAS"/>
</dbReference>
<dbReference type="RefSeq" id="WP_109903739.1">
    <property type="nucleotide sequence ID" value="NZ_QGLE01000002.1"/>
</dbReference>
<feature type="domain" description="DUF7884" evidence="7">
    <location>
        <begin position="14"/>
        <end position="84"/>
    </location>
</feature>
<evidence type="ECO:0000313" key="9">
    <source>
        <dbReference type="Proteomes" id="UP000245461"/>
    </source>
</evidence>
<dbReference type="AlphaFoldDB" id="A0A317EJE2"/>
<keyword evidence="5" id="KW-0443">Lipid metabolism</keyword>
<keyword evidence="2 8" id="KW-0489">Methyltransferase</keyword>
<dbReference type="OrthoDB" id="9782855at2"/>
<dbReference type="Gene3D" id="3.40.50.150">
    <property type="entry name" value="Vaccinia Virus protein VP39"/>
    <property type="match status" value="1"/>
</dbReference>
<accession>A0A317EJE2</accession>
<dbReference type="PANTHER" id="PTHR43667:SF1">
    <property type="entry name" value="CYCLOPROPANE-FATTY-ACYL-PHOSPHOLIPID SYNTHASE"/>
    <property type="match status" value="1"/>
</dbReference>
<dbReference type="GO" id="GO:0008168">
    <property type="term" value="F:methyltransferase activity"/>
    <property type="evidence" value="ECO:0007669"/>
    <property type="project" value="UniProtKB-KW"/>
</dbReference>
<evidence type="ECO:0000256" key="3">
    <source>
        <dbReference type="ARBA" id="ARBA00022679"/>
    </source>
</evidence>
<proteinExistence type="inferred from homology"/>
<evidence type="ECO:0000259" key="7">
    <source>
        <dbReference type="Pfam" id="PF25371"/>
    </source>
</evidence>
<dbReference type="PANTHER" id="PTHR43667">
    <property type="entry name" value="CYCLOPROPANE-FATTY-ACYL-PHOSPHOLIPID SYNTHASE"/>
    <property type="match status" value="1"/>
</dbReference>
<evidence type="ECO:0000313" key="8">
    <source>
        <dbReference type="EMBL" id="PWR25365.1"/>
    </source>
</evidence>
<comment type="similarity">
    <text evidence="1">Belongs to the CFA/CMAS family.</text>
</comment>
<comment type="caution">
    <text evidence="8">The sequence shown here is derived from an EMBL/GenBank/DDBJ whole genome shotgun (WGS) entry which is preliminary data.</text>
</comment>
<evidence type="ECO:0000256" key="2">
    <source>
        <dbReference type="ARBA" id="ARBA00022603"/>
    </source>
</evidence>
<dbReference type="SUPFAM" id="SSF53335">
    <property type="entry name" value="S-adenosyl-L-methionine-dependent methyltransferases"/>
    <property type="match status" value="1"/>
</dbReference>
<dbReference type="GO" id="GO:0032259">
    <property type="term" value="P:methylation"/>
    <property type="evidence" value="ECO:0007669"/>
    <property type="project" value="UniProtKB-KW"/>
</dbReference>
<dbReference type="Pfam" id="PF02353">
    <property type="entry name" value="CMAS"/>
    <property type="match status" value="1"/>
</dbReference>